<dbReference type="CDD" id="cd06558">
    <property type="entry name" value="crotonase-like"/>
    <property type="match status" value="1"/>
</dbReference>
<dbReference type="SUPFAM" id="SSF52096">
    <property type="entry name" value="ClpP/crotonase"/>
    <property type="match status" value="1"/>
</dbReference>
<evidence type="ECO:0000313" key="1">
    <source>
        <dbReference type="EMBL" id="VFU11559.1"/>
    </source>
</evidence>
<dbReference type="Pfam" id="PF00378">
    <property type="entry name" value="ECH_1"/>
    <property type="match status" value="1"/>
</dbReference>
<dbReference type="EMBL" id="CAADRM010000013">
    <property type="protein sequence ID" value="VFU11559.1"/>
    <property type="molecule type" value="Genomic_DNA"/>
</dbReference>
<dbReference type="GO" id="GO:0006635">
    <property type="term" value="P:fatty acid beta-oxidation"/>
    <property type="evidence" value="ECO:0007669"/>
    <property type="project" value="TreeGrafter"/>
</dbReference>
<dbReference type="GO" id="GO:0004165">
    <property type="term" value="F:delta(3)-delta(2)-enoyl-CoA isomerase activity"/>
    <property type="evidence" value="ECO:0007669"/>
    <property type="project" value="TreeGrafter"/>
</dbReference>
<dbReference type="Gene3D" id="3.90.226.10">
    <property type="entry name" value="2-enoyl-CoA Hydratase, Chain A, domain 1"/>
    <property type="match status" value="1"/>
</dbReference>
<dbReference type="GO" id="GO:0005777">
    <property type="term" value="C:peroxisome"/>
    <property type="evidence" value="ECO:0007669"/>
    <property type="project" value="TreeGrafter"/>
</dbReference>
<proteinExistence type="predicted"/>
<dbReference type="EC" id="4.2.1.17" evidence="1"/>
<gene>
    <name evidence="1" type="primary">fadB</name>
    <name evidence="1" type="ORF">SCFA_110022</name>
</gene>
<dbReference type="InterPro" id="IPR029045">
    <property type="entry name" value="ClpP/crotonase-like_dom_sf"/>
</dbReference>
<name>A0A485LUK0_9ZZZZ</name>
<dbReference type="GO" id="GO:0004300">
    <property type="term" value="F:enoyl-CoA hydratase activity"/>
    <property type="evidence" value="ECO:0007669"/>
    <property type="project" value="UniProtKB-EC"/>
</dbReference>
<dbReference type="PANTHER" id="PTHR11941">
    <property type="entry name" value="ENOYL-COA HYDRATASE-RELATED"/>
    <property type="match status" value="1"/>
</dbReference>
<dbReference type="PANTHER" id="PTHR11941:SF75">
    <property type="entry name" value="ENOYL-COA HYDRATASE_ISOMERASE FAMILY PROTEIN"/>
    <property type="match status" value="1"/>
</dbReference>
<dbReference type="AlphaFoldDB" id="A0A485LUK0"/>
<sequence length="238" mass="27246">MAVVEWKKDESVAVVIMNNTENRHNPDFATGMLGVFDEIEKDQEIFSVVLTSSDPKSWSQGIDLVWITGAMQNKDFASIKKFMYDMNSVFKRILLFPMPVIAAMNGHTFGNGSILACTCDYRFMKADRGYFCFPEVDVNIPFLPAMLQILRKAIPYYKLEELVFSGRRVGAKELEEHHVVIKACADADELMRESLAYAKTYHKGRAIFGQHKLRLHKHIIEVMENEDPAYIEPLNLMV</sequence>
<accession>A0A485LUK0</accession>
<keyword evidence="1" id="KW-0456">Lyase</keyword>
<organism evidence="1">
    <name type="scientific">anaerobic digester metagenome</name>
    <dbReference type="NCBI Taxonomy" id="1263854"/>
    <lineage>
        <taxon>unclassified sequences</taxon>
        <taxon>metagenomes</taxon>
        <taxon>ecological metagenomes</taxon>
    </lineage>
</organism>
<dbReference type="InterPro" id="IPR001753">
    <property type="entry name" value="Enoyl-CoA_hydra/iso"/>
</dbReference>
<reference evidence="1" key="1">
    <citation type="submission" date="2019-03" db="EMBL/GenBank/DDBJ databases">
        <authorList>
            <person name="Hao L."/>
        </authorList>
    </citation>
    <scope>NUCLEOTIDE SEQUENCE</scope>
</reference>
<protein>
    <submittedName>
        <fullName evidence="1">Enoyl-CoA hydratase</fullName>
        <ecNumber evidence="1">4.2.1.17</ecNumber>
    </submittedName>
</protein>